<reference evidence="2 3" key="1">
    <citation type="submission" date="2023-03" db="EMBL/GenBank/DDBJ databases">
        <title>High recombination rates correlate with genetic variation in Cardiocondyla obscurior ants.</title>
        <authorList>
            <person name="Errbii M."/>
        </authorList>
    </citation>
    <scope>NUCLEOTIDE SEQUENCE [LARGE SCALE GENOMIC DNA]</scope>
    <source>
        <strain evidence="2">Alpha-2009</strain>
        <tissue evidence="2">Whole body</tissue>
    </source>
</reference>
<comment type="caution">
    <text evidence="2">The sequence shown here is derived from an EMBL/GenBank/DDBJ whole genome shotgun (WGS) entry which is preliminary data.</text>
</comment>
<accession>A0AAW2FHN8</accession>
<keyword evidence="1" id="KW-1133">Transmembrane helix</keyword>
<evidence type="ECO:0000313" key="2">
    <source>
        <dbReference type="EMBL" id="KAL0114149.1"/>
    </source>
</evidence>
<name>A0AAW2FHN8_9HYME</name>
<gene>
    <name evidence="2" type="ORF">PUN28_011453</name>
</gene>
<evidence type="ECO:0000256" key="1">
    <source>
        <dbReference type="SAM" id="Phobius"/>
    </source>
</evidence>
<organism evidence="2 3">
    <name type="scientific">Cardiocondyla obscurior</name>
    <dbReference type="NCBI Taxonomy" id="286306"/>
    <lineage>
        <taxon>Eukaryota</taxon>
        <taxon>Metazoa</taxon>
        <taxon>Ecdysozoa</taxon>
        <taxon>Arthropoda</taxon>
        <taxon>Hexapoda</taxon>
        <taxon>Insecta</taxon>
        <taxon>Pterygota</taxon>
        <taxon>Neoptera</taxon>
        <taxon>Endopterygota</taxon>
        <taxon>Hymenoptera</taxon>
        <taxon>Apocrita</taxon>
        <taxon>Aculeata</taxon>
        <taxon>Formicoidea</taxon>
        <taxon>Formicidae</taxon>
        <taxon>Myrmicinae</taxon>
        <taxon>Cardiocondyla</taxon>
    </lineage>
</organism>
<feature type="transmembrane region" description="Helical" evidence="1">
    <location>
        <begin position="77"/>
        <end position="98"/>
    </location>
</feature>
<keyword evidence="1" id="KW-0472">Membrane</keyword>
<dbReference type="EMBL" id="JADYXP020000011">
    <property type="protein sequence ID" value="KAL0114149.1"/>
    <property type="molecule type" value="Genomic_DNA"/>
</dbReference>
<keyword evidence="3" id="KW-1185">Reference proteome</keyword>
<dbReference type="AlphaFoldDB" id="A0AAW2FHN8"/>
<proteinExistence type="predicted"/>
<protein>
    <submittedName>
        <fullName evidence="2">Uncharacterized protein</fullName>
    </submittedName>
</protein>
<evidence type="ECO:0000313" key="3">
    <source>
        <dbReference type="Proteomes" id="UP001430953"/>
    </source>
</evidence>
<keyword evidence="1" id="KW-0812">Transmembrane</keyword>
<dbReference type="Proteomes" id="UP001430953">
    <property type="component" value="Unassembled WGS sequence"/>
</dbReference>
<sequence>MLALVVRSPAICNFSKLDRRPSLKRGPAGPFKKETSRAGVSVAIDTACFRDSFYYSLLLTLPFRSSKNAILSRDFCYFTYSMTNATIVISFSLFFFFFRIIRYTERNI</sequence>